<evidence type="ECO:0000256" key="3">
    <source>
        <dbReference type="HAMAP-Rule" id="MF_00272"/>
    </source>
</evidence>
<evidence type="ECO:0000256" key="4">
    <source>
        <dbReference type="PIRSR" id="PIRSR617453-50"/>
    </source>
</evidence>
<evidence type="ECO:0000313" key="6">
    <source>
        <dbReference type="EMBL" id="RFA26455.1"/>
    </source>
</evidence>
<dbReference type="Proteomes" id="UP000257080">
    <property type="component" value="Unassembled WGS sequence"/>
</dbReference>
<feature type="modified residue" description="N6-lipoyllysine" evidence="3 4">
    <location>
        <position position="71"/>
    </location>
</feature>
<dbReference type="PROSITE" id="PS50968">
    <property type="entry name" value="BIOTINYL_LIPOYL"/>
    <property type="match status" value="1"/>
</dbReference>
<dbReference type="PANTHER" id="PTHR11715">
    <property type="entry name" value="GLYCINE CLEAVAGE SYSTEM H PROTEIN"/>
    <property type="match status" value="1"/>
</dbReference>
<proteinExistence type="inferred from homology"/>
<comment type="caution">
    <text evidence="6">The sequence shown here is derived from an EMBL/GenBank/DDBJ whole genome shotgun (WGS) entry which is preliminary data.</text>
</comment>
<dbReference type="PANTHER" id="PTHR11715:SF3">
    <property type="entry name" value="GLYCINE CLEAVAGE SYSTEM H PROTEIN-RELATED"/>
    <property type="match status" value="1"/>
</dbReference>
<dbReference type="GO" id="GO:0005960">
    <property type="term" value="C:glycine cleavage complex"/>
    <property type="evidence" value="ECO:0007669"/>
    <property type="project" value="InterPro"/>
</dbReference>
<dbReference type="InterPro" id="IPR011053">
    <property type="entry name" value="Single_hybrid_motif"/>
</dbReference>
<protein>
    <recommendedName>
        <fullName evidence="3">Glycine cleavage system H protein</fullName>
    </recommendedName>
</protein>
<dbReference type="GO" id="GO:0009249">
    <property type="term" value="P:protein lipoylation"/>
    <property type="evidence" value="ECO:0007669"/>
    <property type="project" value="TreeGrafter"/>
</dbReference>
<dbReference type="NCBIfam" id="TIGR00527">
    <property type="entry name" value="gcvH"/>
    <property type="match status" value="1"/>
</dbReference>
<dbReference type="OrthoDB" id="9796712at2"/>
<dbReference type="HAMAP" id="MF_00272">
    <property type="entry name" value="GcvH"/>
    <property type="match status" value="1"/>
</dbReference>
<reference evidence="6 7" key="1">
    <citation type="submission" date="2017-04" db="EMBL/GenBank/DDBJ databases">
        <title>Comparative genome analysis of Subtercola boreus.</title>
        <authorList>
            <person name="Cho Y.-J."/>
            <person name="Cho A."/>
            <person name="Kim O.-S."/>
            <person name="Lee J.-I."/>
        </authorList>
    </citation>
    <scope>NUCLEOTIDE SEQUENCE [LARGE SCALE GENOMIC DNA]</scope>
    <source>
        <strain evidence="6 7">P28004</strain>
    </source>
</reference>
<dbReference type="InterPro" id="IPR017453">
    <property type="entry name" value="GCV_H_sub"/>
</dbReference>
<evidence type="ECO:0000313" key="7">
    <source>
        <dbReference type="Proteomes" id="UP000257080"/>
    </source>
</evidence>
<dbReference type="GO" id="GO:0019464">
    <property type="term" value="P:glycine decarboxylation via glycine cleavage system"/>
    <property type="evidence" value="ECO:0007669"/>
    <property type="project" value="UniProtKB-UniRule"/>
</dbReference>
<dbReference type="InterPro" id="IPR033753">
    <property type="entry name" value="GCV_H/Fam206"/>
</dbReference>
<dbReference type="NCBIfam" id="NF002270">
    <property type="entry name" value="PRK01202.1"/>
    <property type="match status" value="1"/>
</dbReference>
<sequence>MTDFDQLRFTAEHEWVRLAPADAEAGTAPSATIGITAYAADKLGDVVFVDLPDAGVEIADGAVVGEIESTKSVGELFAPVNGTVLEKNAAVEDAPELVNSDPYGEGWLIRVEYTELPELLNYADYQALLGDEAESVQ</sequence>
<dbReference type="Gene3D" id="2.40.50.100">
    <property type="match status" value="1"/>
</dbReference>
<accession>A0A3E0W921</accession>
<dbReference type="GO" id="GO:0005829">
    <property type="term" value="C:cytosol"/>
    <property type="evidence" value="ECO:0007669"/>
    <property type="project" value="TreeGrafter"/>
</dbReference>
<comment type="subunit">
    <text evidence="3">The glycine cleavage system is composed of four proteins: P, T, L and H.</text>
</comment>
<dbReference type="InterPro" id="IPR003016">
    <property type="entry name" value="2-oxoA_DH_lipoyl-BS"/>
</dbReference>
<evidence type="ECO:0000259" key="5">
    <source>
        <dbReference type="PROSITE" id="PS50968"/>
    </source>
</evidence>
<dbReference type="CDD" id="cd06848">
    <property type="entry name" value="GCS_H"/>
    <property type="match status" value="1"/>
</dbReference>
<keyword evidence="2 3" id="KW-0450">Lipoyl</keyword>
<name>A0A3E0W921_9MICO</name>
<dbReference type="InterPro" id="IPR002930">
    <property type="entry name" value="GCV_H"/>
</dbReference>
<dbReference type="EMBL" id="NBXE01000024">
    <property type="protein sequence ID" value="RFA26455.1"/>
    <property type="molecule type" value="Genomic_DNA"/>
</dbReference>
<dbReference type="SUPFAM" id="SSF51230">
    <property type="entry name" value="Single hybrid motif"/>
    <property type="match status" value="1"/>
</dbReference>
<dbReference type="RefSeq" id="WP_116418910.1">
    <property type="nucleotide sequence ID" value="NZ_NBXC01000019.1"/>
</dbReference>
<evidence type="ECO:0000256" key="2">
    <source>
        <dbReference type="ARBA" id="ARBA00022823"/>
    </source>
</evidence>
<feature type="domain" description="Lipoyl-binding" evidence="5">
    <location>
        <begin position="30"/>
        <end position="112"/>
    </location>
</feature>
<comment type="similarity">
    <text evidence="1 3">Belongs to the GcvH family.</text>
</comment>
<dbReference type="InterPro" id="IPR000089">
    <property type="entry name" value="Biotin_lipoyl"/>
</dbReference>
<gene>
    <name evidence="3" type="primary">gcvH</name>
    <name evidence="6" type="ORF">B7R25_10515</name>
</gene>
<comment type="function">
    <text evidence="3">The glycine cleavage system catalyzes the degradation of glycine. The H protein shuttles the methylamine group of glycine from the P protein to the T protein.</text>
</comment>
<dbReference type="Pfam" id="PF01597">
    <property type="entry name" value="GCV_H"/>
    <property type="match status" value="1"/>
</dbReference>
<evidence type="ECO:0000256" key="1">
    <source>
        <dbReference type="ARBA" id="ARBA00009249"/>
    </source>
</evidence>
<dbReference type="AlphaFoldDB" id="A0A3E0W921"/>
<organism evidence="6 7">
    <name type="scientific">Subtercola boreus</name>
    <dbReference type="NCBI Taxonomy" id="120213"/>
    <lineage>
        <taxon>Bacteria</taxon>
        <taxon>Bacillati</taxon>
        <taxon>Actinomycetota</taxon>
        <taxon>Actinomycetes</taxon>
        <taxon>Micrococcales</taxon>
        <taxon>Microbacteriaceae</taxon>
        <taxon>Subtercola</taxon>
    </lineage>
</organism>
<comment type="cofactor">
    <cofactor evidence="3">
        <name>(R)-lipoate</name>
        <dbReference type="ChEBI" id="CHEBI:83088"/>
    </cofactor>
    <text evidence="3">Binds 1 lipoyl cofactor covalently.</text>
</comment>
<dbReference type="PROSITE" id="PS00189">
    <property type="entry name" value="LIPOYL"/>
    <property type="match status" value="1"/>
</dbReference>